<keyword evidence="6 8" id="KW-0408">Iron</keyword>
<dbReference type="PRINTS" id="PR00385">
    <property type="entry name" value="P450"/>
</dbReference>
<gene>
    <name evidence="11" type="ORF">EZV62_022005</name>
</gene>
<evidence type="ECO:0000256" key="2">
    <source>
        <dbReference type="ARBA" id="ARBA00010617"/>
    </source>
</evidence>
<reference evidence="12" key="1">
    <citation type="journal article" date="2019" name="Gigascience">
        <title>De novo genome assembly of the endangered Acer yangbiense, a plant species with extremely small populations endemic to Yunnan Province, China.</title>
        <authorList>
            <person name="Yang J."/>
            <person name="Wariss H.M."/>
            <person name="Tao L."/>
            <person name="Zhang R."/>
            <person name="Yun Q."/>
            <person name="Hollingsworth P."/>
            <person name="Dao Z."/>
            <person name="Luo G."/>
            <person name="Guo H."/>
            <person name="Ma Y."/>
            <person name="Sun W."/>
        </authorList>
    </citation>
    <scope>NUCLEOTIDE SEQUENCE [LARGE SCALE GENOMIC DNA]</scope>
    <source>
        <strain evidence="12">cv. Malutang</strain>
    </source>
</reference>
<evidence type="ECO:0000256" key="1">
    <source>
        <dbReference type="ARBA" id="ARBA00001971"/>
    </source>
</evidence>
<keyword evidence="10" id="KW-0812">Transmembrane</keyword>
<protein>
    <recommendedName>
        <fullName evidence="13">Cytochrome P450</fullName>
    </recommendedName>
</protein>
<dbReference type="EMBL" id="VAHF01000010">
    <property type="protein sequence ID" value="TXG52836.1"/>
    <property type="molecule type" value="Genomic_DNA"/>
</dbReference>
<dbReference type="PANTHER" id="PTHR47955:SF8">
    <property type="entry name" value="CYTOCHROME P450 71D11-LIKE"/>
    <property type="match status" value="1"/>
</dbReference>
<dbReference type="GO" id="GO:0004497">
    <property type="term" value="F:monooxygenase activity"/>
    <property type="evidence" value="ECO:0007669"/>
    <property type="project" value="UniProtKB-KW"/>
</dbReference>
<evidence type="ECO:0000256" key="8">
    <source>
        <dbReference type="PIRSR" id="PIRSR602401-1"/>
    </source>
</evidence>
<dbReference type="CDD" id="cd11072">
    <property type="entry name" value="CYP71-like"/>
    <property type="match status" value="1"/>
</dbReference>
<dbReference type="SUPFAM" id="SSF48264">
    <property type="entry name" value="Cytochrome P450"/>
    <property type="match status" value="1"/>
</dbReference>
<dbReference type="Proteomes" id="UP000323000">
    <property type="component" value="Chromosome 10"/>
</dbReference>
<dbReference type="InterPro" id="IPR002401">
    <property type="entry name" value="Cyt_P450_E_grp-I"/>
</dbReference>
<dbReference type="GO" id="GO:0020037">
    <property type="term" value="F:heme binding"/>
    <property type="evidence" value="ECO:0007669"/>
    <property type="project" value="InterPro"/>
</dbReference>
<organism evidence="11 12">
    <name type="scientific">Acer yangbiense</name>
    <dbReference type="NCBI Taxonomy" id="1000413"/>
    <lineage>
        <taxon>Eukaryota</taxon>
        <taxon>Viridiplantae</taxon>
        <taxon>Streptophyta</taxon>
        <taxon>Embryophyta</taxon>
        <taxon>Tracheophyta</taxon>
        <taxon>Spermatophyta</taxon>
        <taxon>Magnoliopsida</taxon>
        <taxon>eudicotyledons</taxon>
        <taxon>Gunneridae</taxon>
        <taxon>Pentapetalae</taxon>
        <taxon>rosids</taxon>
        <taxon>malvids</taxon>
        <taxon>Sapindales</taxon>
        <taxon>Sapindaceae</taxon>
        <taxon>Hippocastanoideae</taxon>
        <taxon>Acereae</taxon>
        <taxon>Acer</taxon>
    </lineage>
</organism>
<feature type="transmembrane region" description="Helical" evidence="10">
    <location>
        <begin position="6"/>
        <end position="24"/>
    </location>
</feature>
<feature type="binding site" description="axial binding residue" evidence="8">
    <location>
        <position position="451"/>
    </location>
    <ligand>
        <name>heme</name>
        <dbReference type="ChEBI" id="CHEBI:30413"/>
    </ligand>
    <ligandPart>
        <name>Fe</name>
        <dbReference type="ChEBI" id="CHEBI:18248"/>
    </ligandPart>
</feature>
<keyword evidence="5 9" id="KW-0560">Oxidoreductase</keyword>
<evidence type="ECO:0000256" key="4">
    <source>
        <dbReference type="ARBA" id="ARBA00022723"/>
    </source>
</evidence>
<dbReference type="InterPro" id="IPR036396">
    <property type="entry name" value="Cyt_P450_sf"/>
</dbReference>
<dbReference type="OrthoDB" id="1055148at2759"/>
<evidence type="ECO:0000313" key="11">
    <source>
        <dbReference type="EMBL" id="TXG52836.1"/>
    </source>
</evidence>
<evidence type="ECO:0000256" key="7">
    <source>
        <dbReference type="ARBA" id="ARBA00023033"/>
    </source>
</evidence>
<dbReference type="Gene3D" id="1.10.630.10">
    <property type="entry name" value="Cytochrome P450"/>
    <property type="match status" value="1"/>
</dbReference>
<dbReference type="PANTHER" id="PTHR47955">
    <property type="entry name" value="CYTOCHROME P450 FAMILY 71 PROTEIN"/>
    <property type="match status" value="1"/>
</dbReference>
<evidence type="ECO:0000256" key="6">
    <source>
        <dbReference type="ARBA" id="ARBA00023004"/>
    </source>
</evidence>
<dbReference type="FunFam" id="1.10.630.10:FF:000008">
    <property type="entry name" value="Cytochrome P450 71D8"/>
    <property type="match status" value="1"/>
</dbReference>
<evidence type="ECO:0000256" key="9">
    <source>
        <dbReference type="RuleBase" id="RU000461"/>
    </source>
</evidence>
<dbReference type="GO" id="GO:0005506">
    <property type="term" value="F:iron ion binding"/>
    <property type="evidence" value="ECO:0007669"/>
    <property type="project" value="InterPro"/>
</dbReference>
<evidence type="ECO:0000256" key="3">
    <source>
        <dbReference type="ARBA" id="ARBA00022617"/>
    </source>
</evidence>
<keyword evidence="10" id="KW-1133">Transmembrane helix</keyword>
<proteinExistence type="inferred from homology"/>
<comment type="similarity">
    <text evidence="2 9">Belongs to the cytochrome P450 family.</text>
</comment>
<comment type="caution">
    <text evidence="11">The sequence shown here is derived from an EMBL/GenBank/DDBJ whole genome shotgun (WGS) entry which is preliminary data.</text>
</comment>
<dbReference type="PROSITE" id="PS00086">
    <property type="entry name" value="CYTOCHROME_P450"/>
    <property type="match status" value="1"/>
</dbReference>
<name>A0A5C7H9K3_9ROSI</name>
<keyword evidence="10" id="KW-0472">Membrane</keyword>
<accession>A0A5C7H9K3</accession>
<dbReference type="PRINTS" id="PR00463">
    <property type="entry name" value="EP450I"/>
</dbReference>
<sequence>MLMEVELSFISIIFTFLLFVFLVLKLGKISKTPEKTLNLPPSPWKLPIFGNLHQLIGSMPHHGLRDLSKKYGPLMHLTLGEISAIVVSSPEVAKEVMQTHDATFASRGHNIAIKIMSYDCTDIAFAPYGEYWIQLRKICTQAFFNKKRVQSFQSIREEETSKLISWIDSKAGSVINLTEKIYALTHDVNSRAAFGKKCKEQESVTSCIKRATILAAGLNIGYLFPSIGLLQWISGIRPQLESLHRMADKILDSVISEHKEKARLQIGKSSEVDDEEDLVDVLLKVQEHGDPDDEFHLTTQNIKAVIIDVFSAGGDSSATTIEWAMVELIKNPRLMKMAQAEVREIFNRKGIVDETSINEMKFLKQIIKETLRLHPTAPLLLPRESRESCVINGFDIPAKTKVVINGWAIGRDPEYWTDPESFIPERFHDSPIDYNGTNFEYIPFGSGRRICPGMSFGLASIELPLASLLYHFDWKLPAGMEAEKLDMSEAINETLRRRDSLCLIPVPYHP</sequence>
<evidence type="ECO:0000313" key="12">
    <source>
        <dbReference type="Proteomes" id="UP000323000"/>
    </source>
</evidence>
<keyword evidence="3 8" id="KW-0349">Heme</keyword>
<dbReference type="GO" id="GO:0016705">
    <property type="term" value="F:oxidoreductase activity, acting on paired donors, with incorporation or reduction of molecular oxygen"/>
    <property type="evidence" value="ECO:0007669"/>
    <property type="project" value="InterPro"/>
</dbReference>
<evidence type="ECO:0008006" key="13">
    <source>
        <dbReference type="Google" id="ProtNLM"/>
    </source>
</evidence>
<evidence type="ECO:0000256" key="5">
    <source>
        <dbReference type="ARBA" id="ARBA00023002"/>
    </source>
</evidence>
<dbReference type="InterPro" id="IPR017972">
    <property type="entry name" value="Cyt_P450_CS"/>
</dbReference>
<dbReference type="InterPro" id="IPR001128">
    <property type="entry name" value="Cyt_P450"/>
</dbReference>
<evidence type="ECO:0000256" key="10">
    <source>
        <dbReference type="SAM" id="Phobius"/>
    </source>
</evidence>
<keyword evidence="7 9" id="KW-0503">Monooxygenase</keyword>
<keyword evidence="4 8" id="KW-0479">Metal-binding</keyword>
<keyword evidence="12" id="KW-1185">Reference proteome</keyword>
<dbReference type="Pfam" id="PF00067">
    <property type="entry name" value="p450"/>
    <property type="match status" value="1"/>
</dbReference>
<comment type="cofactor">
    <cofactor evidence="1 8">
        <name>heme</name>
        <dbReference type="ChEBI" id="CHEBI:30413"/>
    </cofactor>
</comment>
<dbReference type="AlphaFoldDB" id="A0A5C7H9K3"/>